<proteinExistence type="predicted"/>
<evidence type="ECO:0000313" key="2">
    <source>
        <dbReference type="Proteomes" id="UP001589896"/>
    </source>
</evidence>
<dbReference type="RefSeq" id="WP_386666442.1">
    <property type="nucleotide sequence ID" value="NZ_JBHLTG010000001.1"/>
</dbReference>
<evidence type="ECO:0000313" key="1">
    <source>
        <dbReference type="EMBL" id="MFC0677651.1"/>
    </source>
</evidence>
<name>A0ABV6RL16_9GAMM</name>
<keyword evidence="2" id="KW-1185">Reference proteome</keyword>
<dbReference type="Proteomes" id="UP001589896">
    <property type="component" value="Unassembled WGS sequence"/>
</dbReference>
<reference evidence="1 2" key="1">
    <citation type="submission" date="2024-09" db="EMBL/GenBank/DDBJ databases">
        <authorList>
            <person name="Sun Q."/>
            <person name="Mori K."/>
        </authorList>
    </citation>
    <scope>NUCLEOTIDE SEQUENCE [LARGE SCALE GENOMIC DNA]</scope>
    <source>
        <strain evidence="1 2">KCTC 23076</strain>
    </source>
</reference>
<organism evidence="1 2">
    <name type="scientific">Lysobacter korlensis</name>
    <dbReference type="NCBI Taxonomy" id="553636"/>
    <lineage>
        <taxon>Bacteria</taxon>
        <taxon>Pseudomonadati</taxon>
        <taxon>Pseudomonadota</taxon>
        <taxon>Gammaproteobacteria</taxon>
        <taxon>Lysobacterales</taxon>
        <taxon>Lysobacteraceae</taxon>
        <taxon>Lysobacter</taxon>
    </lineage>
</organism>
<protein>
    <submittedName>
        <fullName evidence="1">Uncharacterized protein</fullName>
    </submittedName>
</protein>
<accession>A0ABV6RL16</accession>
<comment type="caution">
    <text evidence="1">The sequence shown here is derived from an EMBL/GenBank/DDBJ whole genome shotgun (WGS) entry which is preliminary data.</text>
</comment>
<dbReference type="EMBL" id="JBHLTG010000001">
    <property type="protein sequence ID" value="MFC0677651.1"/>
    <property type="molecule type" value="Genomic_DNA"/>
</dbReference>
<sequence length="70" mass="7902">MPAQQVVALRAGGFQICVVDLRNFETGREDQVRRRRRVEQRPIVEGRRGFHGFAHGWLVDGTRPSMAAGV</sequence>
<gene>
    <name evidence="1" type="ORF">ACFFGH_07315</name>
</gene>